<dbReference type="Proteomes" id="UP000295504">
    <property type="component" value="Unassembled WGS sequence"/>
</dbReference>
<protein>
    <submittedName>
        <fullName evidence="1">Uncharacterized protein with NRDE domain</fullName>
    </submittedName>
</protein>
<dbReference type="Pfam" id="PF05742">
    <property type="entry name" value="TANGO2"/>
    <property type="match status" value="1"/>
</dbReference>
<proteinExistence type="predicted"/>
<dbReference type="InterPro" id="IPR008551">
    <property type="entry name" value="TANGO2"/>
</dbReference>
<organism evidence="1 2">
    <name type="scientific">Serpentinicella alkaliphila</name>
    <dbReference type="NCBI Taxonomy" id="1734049"/>
    <lineage>
        <taxon>Bacteria</taxon>
        <taxon>Bacillati</taxon>
        <taxon>Bacillota</taxon>
        <taxon>Clostridia</taxon>
        <taxon>Peptostreptococcales</taxon>
        <taxon>Natronincolaceae</taxon>
        <taxon>Serpentinicella</taxon>
    </lineage>
</organism>
<name>A0A4R2TFJ9_9FIRM</name>
<sequence length="256" mass="29445">MCIVLFSYKIHPKYKLIITSNRDEFYKRPTMQAEFWEDNPNILAGRDLEKGGTWLGITKEGRFATLTNYRDPSSMNKNGNSRGHLVSTYLESNIPPRDYLEQIQSSNISYNGFNLLVGDQSELFYYSRQNNEITKIEPGIHGLSNHSLNTPWPKVILGTTMLKDAVANKFSHHKLFNILKNNSIAKDEDLPDTKVGIELERLLSPIFIDSPQYGTRSMTVITVDYNDEVTFIEKALDTETKQWNESFFCFKVQKAL</sequence>
<evidence type="ECO:0000313" key="2">
    <source>
        <dbReference type="Proteomes" id="UP000295504"/>
    </source>
</evidence>
<dbReference type="RefSeq" id="WP_132848558.1">
    <property type="nucleotide sequence ID" value="NZ_CP058648.1"/>
</dbReference>
<evidence type="ECO:0000313" key="1">
    <source>
        <dbReference type="EMBL" id="TCQ02158.1"/>
    </source>
</evidence>
<dbReference type="EMBL" id="SLYC01000018">
    <property type="protein sequence ID" value="TCQ02158.1"/>
    <property type="molecule type" value="Genomic_DNA"/>
</dbReference>
<reference evidence="1 2" key="1">
    <citation type="submission" date="2019-03" db="EMBL/GenBank/DDBJ databases">
        <title>Genomic Encyclopedia of Type Strains, Phase IV (KMG-IV): sequencing the most valuable type-strain genomes for metagenomic binning, comparative biology and taxonomic classification.</title>
        <authorList>
            <person name="Goeker M."/>
        </authorList>
    </citation>
    <scope>NUCLEOTIDE SEQUENCE [LARGE SCALE GENOMIC DNA]</scope>
    <source>
        <strain evidence="1 2">DSM 100013</strain>
    </source>
</reference>
<dbReference type="PANTHER" id="PTHR17985">
    <property type="entry name" value="SER/THR-RICH PROTEIN T10 IN DGCR REGION"/>
    <property type="match status" value="1"/>
</dbReference>
<keyword evidence="2" id="KW-1185">Reference proteome</keyword>
<gene>
    <name evidence="1" type="ORF">EDD79_101838</name>
</gene>
<dbReference type="OrthoDB" id="4380123at2"/>
<comment type="caution">
    <text evidence="1">The sequence shown here is derived from an EMBL/GenBank/DDBJ whole genome shotgun (WGS) entry which is preliminary data.</text>
</comment>
<dbReference type="PANTHER" id="PTHR17985:SF8">
    <property type="entry name" value="TRANSPORT AND GOLGI ORGANIZATION PROTEIN 2 HOMOLOG"/>
    <property type="match status" value="1"/>
</dbReference>
<accession>A0A4R2TFJ9</accession>
<dbReference type="AlphaFoldDB" id="A0A4R2TFJ9"/>